<sequence length="179" mass="19751">MAREMLAAFDGLRGLMEADQDRFAAHPGMGPAKFAQLQAVLEMARRHLHERLVRGDALTSPGDTRLFLTARLRHQSAEVFAALFLDNRHRVIAFEELFRGTIDAAQVHPREVVRRALAHNAAAVIVAHNHPSGVAEPSGADEQITRRLRDALALVDVRVLDHFVVGDGEVVSFAERGLL</sequence>
<evidence type="ECO:0000256" key="1">
    <source>
        <dbReference type="ARBA" id="ARBA00022670"/>
    </source>
</evidence>
<dbReference type="GO" id="GO:0006508">
    <property type="term" value="P:proteolysis"/>
    <property type="evidence" value="ECO:0007669"/>
    <property type="project" value="UniProtKB-KW"/>
</dbReference>
<dbReference type="PROSITE" id="PS01302">
    <property type="entry name" value="UPF0758"/>
    <property type="match status" value="1"/>
</dbReference>
<dbReference type="FunFam" id="3.40.140.10:FF:000032">
    <property type="entry name" value="DNA repair protein RadC"/>
    <property type="match status" value="1"/>
</dbReference>
<keyword evidence="5" id="KW-0482">Metalloprotease</keyword>
<protein>
    <recommendedName>
        <fullName evidence="6">MPN domain-containing protein</fullName>
    </recommendedName>
</protein>
<dbReference type="GO" id="GO:0046872">
    <property type="term" value="F:metal ion binding"/>
    <property type="evidence" value="ECO:0007669"/>
    <property type="project" value="UniProtKB-KW"/>
</dbReference>
<dbReference type="InterPro" id="IPR020891">
    <property type="entry name" value="UPF0758_CS"/>
</dbReference>
<dbReference type="EMBL" id="MN079203">
    <property type="protein sequence ID" value="QEA07108.1"/>
    <property type="molecule type" value="Genomic_DNA"/>
</dbReference>
<feature type="domain" description="MPN" evidence="6">
    <location>
        <begin position="57"/>
        <end position="179"/>
    </location>
</feature>
<keyword evidence="1" id="KW-0645">Protease</keyword>
<gene>
    <name evidence="7" type="ORF">KBTEX_03453</name>
</gene>
<dbReference type="GO" id="GO:0008237">
    <property type="term" value="F:metallopeptidase activity"/>
    <property type="evidence" value="ECO:0007669"/>
    <property type="project" value="UniProtKB-KW"/>
</dbReference>
<keyword evidence="3" id="KW-0378">Hydrolase</keyword>
<dbReference type="InterPro" id="IPR037518">
    <property type="entry name" value="MPN"/>
</dbReference>
<evidence type="ECO:0000256" key="5">
    <source>
        <dbReference type="ARBA" id="ARBA00023049"/>
    </source>
</evidence>
<dbReference type="Pfam" id="PF04002">
    <property type="entry name" value="RadC"/>
    <property type="match status" value="1"/>
</dbReference>
<keyword evidence="2" id="KW-0479">Metal-binding</keyword>
<dbReference type="CDD" id="cd08071">
    <property type="entry name" value="MPN_DUF2466"/>
    <property type="match status" value="1"/>
</dbReference>
<evidence type="ECO:0000313" key="7">
    <source>
        <dbReference type="EMBL" id="QEA07108.1"/>
    </source>
</evidence>
<dbReference type="AlphaFoldDB" id="A0A5B8RGU4"/>
<dbReference type="PROSITE" id="PS50249">
    <property type="entry name" value="MPN"/>
    <property type="match status" value="1"/>
</dbReference>
<evidence type="ECO:0000256" key="2">
    <source>
        <dbReference type="ARBA" id="ARBA00022723"/>
    </source>
</evidence>
<reference evidence="7" key="1">
    <citation type="submission" date="2019-06" db="EMBL/GenBank/DDBJ databases">
        <authorList>
            <person name="Murdoch R.W."/>
            <person name="Fathepure B."/>
        </authorList>
    </citation>
    <scope>NUCLEOTIDE SEQUENCE</scope>
</reference>
<dbReference type="SUPFAM" id="SSF47781">
    <property type="entry name" value="RuvA domain 2-like"/>
    <property type="match status" value="1"/>
</dbReference>
<proteinExistence type="predicted"/>
<dbReference type="InterPro" id="IPR001405">
    <property type="entry name" value="UPF0758"/>
</dbReference>
<evidence type="ECO:0000259" key="6">
    <source>
        <dbReference type="PROSITE" id="PS50249"/>
    </source>
</evidence>
<dbReference type="InterPro" id="IPR025657">
    <property type="entry name" value="RadC_JAB"/>
</dbReference>
<keyword evidence="4" id="KW-0862">Zinc</keyword>
<dbReference type="InterPro" id="IPR010994">
    <property type="entry name" value="RuvA_2-like"/>
</dbReference>
<accession>A0A5B8RGU4</accession>
<dbReference type="PANTHER" id="PTHR30471">
    <property type="entry name" value="DNA REPAIR PROTEIN RADC"/>
    <property type="match status" value="1"/>
</dbReference>
<dbReference type="NCBIfam" id="NF000642">
    <property type="entry name" value="PRK00024.1"/>
    <property type="match status" value="1"/>
</dbReference>
<evidence type="ECO:0000256" key="3">
    <source>
        <dbReference type="ARBA" id="ARBA00022801"/>
    </source>
</evidence>
<dbReference type="PANTHER" id="PTHR30471:SF3">
    <property type="entry name" value="UPF0758 PROTEIN YEES-RELATED"/>
    <property type="match status" value="1"/>
</dbReference>
<name>A0A5B8RGU4_9ZZZZ</name>
<organism evidence="7">
    <name type="scientific">uncultured organism</name>
    <dbReference type="NCBI Taxonomy" id="155900"/>
    <lineage>
        <taxon>unclassified sequences</taxon>
        <taxon>environmental samples</taxon>
    </lineage>
</organism>
<dbReference type="SUPFAM" id="SSF102712">
    <property type="entry name" value="JAB1/MPN domain"/>
    <property type="match status" value="1"/>
</dbReference>
<dbReference type="Gene3D" id="3.40.140.10">
    <property type="entry name" value="Cytidine Deaminase, domain 2"/>
    <property type="match status" value="1"/>
</dbReference>
<evidence type="ECO:0000256" key="4">
    <source>
        <dbReference type="ARBA" id="ARBA00022833"/>
    </source>
</evidence>
<dbReference type="NCBIfam" id="TIGR00608">
    <property type="entry name" value="radc"/>
    <property type="match status" value="1"/>
</dbReference>